<dbReference type="PATRIC" id="fig|294710.3.peg.1816"/>
<dbReference type="SUPFAM" id="SSF100950">
    <property type="entry name" value="NagB/RpiA/CoA transferase-like"/>
    <property type="match status" value="1"/>
</dbReference>
<dbReference type="GO" id="GO:0005975">
    <property type="term" value="P:carbohydrate metabolic process"/>
    <property type="evidence" value="ECO:0007669"/>
    <property type="project" value="InterPro"/>
</dbReference>
<dbReference type="Gene3D" id="3.40.50.1360">
    <property type="match status" value="1"/>
</dbReference>
<dbReference type="InterPro" id="IPR006148">
    <property type="entry name" value="Glc/Gal-6P_isomerase"/>
</dbReference>
<proteinExistence type="predicted"/>
<reference evidence="3" key="1">
    <citation type="journal article" date="2015" name="MBio">
        <title>Genome-Resolved Metagenomic Analysis Reveals Roles for Candidate Phyla and Other Microbial Community Members in Biogeochemical Transformations in Oil Reservoirs.</title>
        <authorList>
            <person name="Hu P."/>
            <person name="Tom L."/>
            <person name="Singh A."/>
            <person name="Thomas B.C."/>
            <person name="Baker B.J."/>
            <person name="Piceno Y.M."/>
            <person name="Andersen G.L."/>
            <person name="Banfield J.F."/>
        </authorList>
    </citation>
    <scope>NUCLEOTIDE SEQUENCE [LARGE SCALE GENOMIC DNA]</scope>
</reference>
<dbReference type="EMBL" id="LGGN01000302">
    <property type="protein sequence ID" value="KUK76114.1"/>
    <property type="molecule type" value="Genomic_DNA"/>
</dbReference>
<accession>A0A101HFU2</accession>
<gene>
    <name evidence="2" type="ORF">XD92_1349</name>
</gene>
<comment type="caution">
    <text evidence="2">The sequence shown here is derived from an EMBL/GenBank/DDBJ whole genome shotgun (WGS) entry which is preliminary data.</text>
</comment>
<name>A0A101HFU2_9BACT</name>
<dbReference type="PANTHER" id="PTHR11054">
    <property type="entry name" value="6-PHOSPHOGLUCONOLACTONASE"/>
    <property type="match status" value="1"/>
</dbReference>
<evidence type="ECO:0000313" key="2">
    <source>
        <dbReference type="EMBL" id="KUK76114.1"/>
    </source>
</evidence>
<feature type="domain" description="Glucosamine/galactosamine-6-phosphate isomerase" evidence="1">
    <location>
        <begin position="2"/>
        <end position="102"/>
    </location>
</feature>
<dbReference type="PANTHER" id="PTHR11054:SF0">
    <property type="entry name" value="6-PHOSPHOGLUCONOLACTONASE"/>
    <property type="match status" value="1"/>
</dbReference>
<sequence>GLPVFDIVMLGMGDDGHTASIFPHQMELWESDTNCVAATHPVSGQHRVSLTGKVINAARNVAFLVTGANKADKVKEIVTCPEEAAKKYPAARVQPETGNLFWFLDQQAAQKLTNAG</sequence>
<dbReference type="AlphaFoldDB" id="A0A101HFU2"/>
<organism evidence="2 3">
    <name type="scientific">Proteiniphilum acetatigenes</name>
    <dbReference type="NCBI Taxonomy" id="294710"/>
    <lineage>
        <taxon>Bacteria</taxon>
        <taxon>Pseudomonadati</taxon>
        <taxon>Bacteroidota</taxon>
        <taxon>Bacteroidia</taxon>
        <taxon>Bacteroidales</taxon>
        <taxon>Dysgonomonadaceae</taxon>
        <taxon>Proteiniphilum</taxon>
    </lineage>
</organism>
<evidence type="ECO:0000313" key="3">
    <source>
        <dbReference type="Proteomes" id="UP000053860"/>
    </source>
</evidence>
<dbReference type="Proteomes" id="UP000053860">
    <property type="component" value="Unassembled WGS sequence"/>
</dbReference>
<dbReference type="Pfam" id="PF01182">
    <property type="entry name" value="Glucosamine_iso"/>
    <property type="match status" value="1"/>
</dbReference>
<evidence type="ECO:0000259" key="1">
    <source>
        <dbReference type="Pfam" id="PF01182"/>
    </source>
</evidence>
<dbReference type="InterPro" id="IPR037171">
    <property type="entry name" value="NagB/RpiA_transferase-like"/>
</dbReference>
<protein>
    <submittedName>
        <fullName evidence="2">6-phosphogluconolactonase</fullName>
    </submittedName>
</protein>
<dbReference type="InterPro" id="IPR039104">
    <property type="entry name" value="6PGL"/>
</dbReference>
<feature type="non-terminal residue" evidence="2">
    <location>
        <position position="1"/>
    </location>
</feature>